<reference evidence="1" key="1">
    <citation type="submission" date="2019-08" db="EMBL/GenBank/DDBJ databases">
        <authorList>
            <person name="Kucharzyk K."/>
            <person name="Murdoch R.W."/>
            <person name="Higgins S."/>
            <person name="Loffler F."/>
        </authorList>
    </citation>
    <scope>NUCLEOTIDE SEQUENCE</scope>
</reference>
<evidence type="ECO:0008006" key="2">
    <source>
        <dbReference type="Google" id="ProtNLM"/>
    </source>
</evidence>
<name>A0A644WJJ9_9ZZZZ</name>
<protein>
    <recommendedName>
        <fullName evidence="2">HEPN domain-containing protein</fullName>
    </recommendedName>
</protein>
<evidence type="ECO:0000313" key="1">
    <source>
        <dbReference type="EMBL" id="MPM03711.1"/>
    </source>
</evidence>
<sequence length="48" mass="6052">MDKYKVKSMYNLKPPYEVMKEYYKDYKKEALMEFIKKAIYLIKTRFED</sequence>
<proteinExistence type="predicted"/>
<dbReference type="AlphaFoldDB" id="A0A644WJJ9"/>
<gene>
    <name evidence="1" type="ORF">SDC9_49978</name>
</gene>
<comment type="caution">
    <text evidence="1">The sequence shown here is derived from an EMBL/GenBank/DDBJ whole genome shotgun (WGS) entry which is preliminary data.</text>
</comment>
<organism evidence="1">
    <name type="scientific">bioreactor metagenome</name>
    <dbReference type="NCBI Taxonomy" id="1076179"/>
    <lineage>
        <taxon>unclassified sequences</taxon>
        <taxon>metagenomes</taxon>
        <taxon>ecological metagenomes</taxon>
    </lineage>
</organism>
<dbReference type="EMBL" id="VSSQ01000975">
    <property type="protein sequence ID" value="MPM03711.1"/>
    <property type="molecule type" value="Genomic_DNA"/>
</dbReference>
<accession>A0A644WJJ9</accession>